<protein>
    <submittedName>
        <fullName evidence="10">Dihydrolipoyl dehydrogenase</fullName>
        <ecNumber evidence="10">1.8.1.4</ecNumber>
    </submittedName>
</protein>
<reference evidence="10 11" key="1">
    <citation type="submission" date="2018-07" db="EMBL/GenBank/DDBJ databases">
        <title>Genome sequencing of Moraxellaceae gen. HYN0046.</title>
        <authorList>
            <person name="Kim M."/>
            <person name="Yi H."/>
        </authorList>
    </citation>
    <scope>NUCLEOTIDE SEQUENCE [LARGE SCALE GENOMIC DNA]</scope>
    <source>
        <strain evidence="10 11">HYN0046</strain>
    </source>
</reference>
<feature type="active site" description="Proton acceptor" evidence="4">
    <location>
        <position position="481"/>
    </location>
</feature>
<comment type="similarity">
    <text evidence="1">Belongs to the class-I pyridine nucleotide-disulfide oxidoreductase family.</text>
</comment>
<dbReference type="EC" id="1.8.1.4" evidence="10"/>
<keyword evidence="2" id="KW-0285">Flavoprotein</keyword>
<keyword evidence="11" id="KW-1185">Reference proteome</keyword>
<dbReference type="PANTHER" id="PTHR43014">
    <property type="entry name" value="MERCURIC REDUCTASE"/>
    <property type="match status" value="1"/>
</dbReference>
<dbReference type="AlphaFoldDB" id="A0A345P7C9"/>
<keyword evidence="5" id="KW-0520">NAD</keyword>
<dbReference type="KEGG" id="mbah:HYN46_10275"/>
<dbReference type="InterPro" id="IPR023753">
    <property type="entry name" value="FAD/NAD-binding_dom"/>
</dbReference>
<dbReference type="Pfam" id="PF02852">
    <property type="entry name" value="Pyr_redox_dim"/>
    <property type="match status" value="1"/>
</dbReference>
<feature type="binding site" evidence="5">
    <location>
        <begin position="202"/>
        <end position="209"/>
    </location>
    <ligand>
        <name>NAD(+)</name>
        <dbReference type="ChEBI" id="CHEBI:57540"/>
    </ligand>
</feature>
<keyword evidence="5" id="KW-0547">Nucleotide-binding</keyword>
<dbReference type="GO" id="GO:0004148">
    <property type="term" value="F:dihydrolipoyl dehydrogenase (NADH) activity"/>
    <property type="evidence" value="ECO:0007669"/>
    <property type="project" value="UniProtKB-EC"/>
</dbReference>
<dbReference type="GO" id="GO:0003955">
    <property type="term" value="F:NAD(P)H dehydrogenase (quinone) activity"/>
    <property type="evidence" value="ECO:0007669"/>
    <property type="project" value="TreeGrafter"/>
</dbReference>
<gene>
    <name evidence="10" type="ORF">HYN46_10275</name>
</gene>
<feature type="region of interest" description="Disordered" evidence="7">
    <location>
        <begin position="1"/>
        <end position="26"/>
    </location>
</feature>
<proteinExistence type="inferred from homology"/>
<feature type="domain" description="Pyridine nucleotide-disulphide oxidoreductase dimerisation" evidence="8">
    <location>
        <begin position="386"/>
        <end position="491"/>
    </location>
</feature>
<evidence type="ECO:0000313" key="10">
    <source>
        <dbReference type="EMBL" id="AXI03188.1"/>
    </source>
</evidence>
<evidence type="ECO:0000256" key="5">
    <source>
        <dbReference type="PIRSR" id="PIRSR000350-3"/>
    </source>
</evidence>
<accession>A0A345P7C9</accession>
<dbReference type="PIRSF" id="PIRSF000350">
    <property type="entry name" value="Mercury_reductase_MerA"/>
    <property type="match status" value="1"/>
</dbReference>
<feature type="binding site" evidence="5">
    <location>
        <position position="347"/>
    </location>
    <ligand>
        <name>FAD</name>
        <dbReference type="ChEBI" id="CHEBI:57692"/>
    </ligand>
</feature>
<dbReference type="InterPro" id="IPR016156">
    <property type="entry name" value="FAD/NAD-linked_Rdtase_dimer_sf"/>
</dbReference>
<dbReference type="PRINTS" id="PR00368">
    <property type="entry name" value="FADPNR"/>
</dbReference>
<organism evidence="10 11">
    <name type="scientific">Aquirhabdus parva</name>
    <dbReference type="NCBI Taxonomy" id="2283318"/>
    <lineage>
        <taxon>Bacteria</taxon>
        <taxon>Pseudomonadati</taxon>
        <taxon>Pseudomonadota</taxon>
        <taxon>Gammaproteobacteria</taxon>
        <taxon>Moraxellales</taxon>
        <taxon>Moraxellaceae</taxon>
        <taxon>Aquirhabdus</taxon>
    </lineage>
</organism>
<evidence type="ECO:0000256" key="6">
    <source>
        <dbReference type="PIRSR" id="PIRSR000350-4"/>
    </source>
</evidence>
<evidence type="ECO:0000256" key="3">
    <source>
        <dbReference type="ARBA" id="ARBA00022827"/>
    </source>
</evidence>
<dbReference type="SUPFAM" id="SSF51905">
    <property type="entry name" value="FAD/NAD(P)-binding domain"/>
    <property type="match status" value="1"/>
</dbReference>
<keyword evidence="3 5" id="KW-0274">FAD</keyword>
<evidence type="ECO:0000256" key="7">
    <source>
        <dbReference type="SAM" id="MobiDB-lite"/>
    </source>
</evidence>
<dbReference type="Gene3D" id="3.30.390.30">
    <property type="match status" value="1"/>
</dbReference>
<feature type="compositionally biased region" description="Basic residues" evidence="7">
    <location>
        <begin position="16"/>
        <end position="26"/>
    </location>
</feature>
<evidence type="ECO:0000313" key="11">
    <source>
        <dbReference type="Proteomes" id="UP000253940"/>
    </source>
</evidence>
<dbReference type="Gene3D" id="3.50.50.60">
    <property type="entry name" value="FAD/NAD(P)-binding domain"/>
    <property type="match status" value="2"/>
</dbReference>
<dbReference type="InterPro" id="IPR001100">
    <property type="entry name" value="Pyr_nuc-diS_OxRdtase"/>
</dbReference>
<dbReference type="Pfam" id="PF07992">
    <property type="entry name" value="Pyr_redox_2"/>
    <property type="match status" value="1"/>
</dbReference>
<name>A0A345P7C9_9GAMM</name>
<dbReference type="GO" id="GO:0050660">
    <property type="term" value="F:flavin adenine dinucleotide binding"/>
    <property type="evidence" value="ECO:0007669"/>
    <property type="project" value="TreeGrafter"/>
</dbReference>
<dbReference type="SUPFAM" id="SSF55424">
    <property type="entry name" value="FAD/NAD-linked reductases, dimerisation (C-terminal) domain"/>
    <property type="match status" value="1"/>
</dbReference>
<dbReference type="Proteomes" id="UP000253940">
    <property type="component" value="Chromosome"/>
</dbReference>
<evidence type="ECO:0000259" key="8">
    <source>
        <dbReference type="Pfam" id="PF02852"/>
    </source>
</evidence>
<dbReference type="InterPro" id="IPR036188">
    <property type="entry name" value="FAD/NAD-bd_sf"/>
</dbReference>
<dbReference type="PRINTS" id="PR00411">
    <property type="entry name" value="PNDRDTASEI"/>
</dbReference>
<evidence type="ECO:0000256" key="2">
    <source>
        <dbReference type="ARBA" id="ARBA00022630"/>
    </source>
</evidence>
<feature type="binding site" evidence="5">
    <location>
        <position position="77"/>
    </location>
    <ligand>
        <name>FAD</name>
        <dbReference type="ChEBI" id="CHEBI:57692"/>
    </ligand>
</feature>
<evidence type="ECO:0000256" key="4">
    <source>
        <dbReference type="PIRSR" id="PIRSR000350-2"/>
    </source>
</evidence>
<sequence>MSGNPMPQHNLPRSKPQQKNKSTKPVITRHVHTVIIGAGTAGQTAYHAAVKVTDNVLLINGGEWNTTCARVGCMPSKLLITAANRAYDINTSEVFGLKSTLKVDAKAVMKRVQLERDFFANSVLKTVSLFPDQHKLSGYARFINKNTVQVGEERIQAQRIVIATGGSPLIPEGWAGKLGKRLLTNESIFEIKKLPKSLAVIGSGAQGLELAQAFHRLGVRVKLFNRSEKVGSLTDPALQQHAVDVFSQELDLALGTIIMNVALTDSPKLQNRTNSKKAQVQITFKNKSGVEQQDTFDYVLCAITRQPNLGALDLPTAGIDLDQRGIPVGYNPLTGQIGRKPIFIAGDADLYRPIMHEAVFQGRLSGFNAARETGVEKSLPMSPLGVIFSEPQMAIVGLNYRQLTDSQQLFHIGELDFAHQGRARVMAVKHGKLRLYGDAKTGRLLGAEMFGPHVEHLAHAVAWMIQHDISIEQMIRNPYYHPTLEEGLRTALLRLKHAMQQTA</sequence>
<feature type="disulfide bond" description="Redox-active" evidence="6">
    <location>
        <begin position="68"/>
        <end position="73"/>
    </location>
</feature>
<dbReference type="OrthoDB" id="9800167at2"/>
<dbReference type="Gene3D" id="1.10.287.990">
    <property type="entry name" value="Fe,Mn superoxide dismutase (SOD) domain"/>
    <property type="match status" value="1"/>
</dbReference>
<dbReference type="InterPro" id="IPR036324">
    <property type="entry name" value="Mn/Fe_SOD_N_sf"/>
</dbReference>
<dbReference type="InterPro" id="IPR004099">
    <property type="entry name" value="Pyr_nucl-diS_OxRdtase_dimer"/>
</dbReference>
<dbReference type="PANTHER" id="PTHR43014:SF4">
    <property type="entry name" value="PYRIDINE NUCLEOTIDE-DISULFIDE OXIDOREDUCTASE RCLA-RELATED"/>
    <property type="match status" value="1"/>
</dbReference>
<dbReference type="NCBIfam" id="NF004939">
    <property type="entry name" value="PRK06292.1-1"/>
    <property type="match status" value="1"/>
</dbReference>
<keyword evidence="10" id="KW-0560">Oxidoreductase</keyword>
<evidence type="ECO:0000259" key="9">
    <source>
        <dbReference type="Pfam" id="PF07992"/>
    </source>
</evidence>
<feature type="domain" description="FAD/NAD(P)-binding" evidence="9">
    <location>
        <begin position="32"/>
        <end position="361"/>
    </location>
</feature>
<dbReference type="EMBL" id="CP031222">
    <property type="protein sequence ID" value="AXI03188.1"/>
    <property type="molecule type" value="Genomic_DNA"/>
</dbReference>
<comment type="cofactor">
    <cofactor evidence="5">
        <name>FAD</name>
        <dbReference type="ChEBI" id="CHEBI:57692"/>
    </cofactor>
    <text evidence="5">Binds 1 FAD per subunit.</text>
</comment>
<evidence type="ECO:0000256" key="1">
    <source>
        <dbReference type="ARBA" id="ARBA00007532"/>
    </source>
</evidence>